<dbReference type="Proteomes" id="UP000301475">
    <property type="component" value="Chromosome"/>
</dbReference>
<dbReference type="EMBL" id="CP039381">
    <property type="protein sequence ID" value="QCT06283.1"/>
    <property type="molecule type" value="Genomic_DNA"/>
</dbReference>
<dbReference type="PRINTS" id="PR00598">
    <property type="entry name" value="HTHMARR"/>
</dbReference>
<dbReference type="InterPro" id="IPR036388">
    <property type="entry name" value="WH-like_DNA-bd_sf"/>
</dbReference>
<protein>
    <submittedName>
        <fullName evidence="5">Winged helix-turn-helix transcriptional regulator</fullName>
    </submittedName>
</protein>
<reference evidence="5 6" key="1">
    <citation type="submission" date="2019-04" db="EMBL/GenBank/DDBJ databases">
        <authorList>
            <person name="Embree M."/>
            <person name="Gaffney J.R."/>
        </authorList>
    </citation>
    <scope>NUCLEOTIDE SEQUENCE [LARGE SCALE GENOMIC DNA]</scope>
    <source>
        <strain evidence="5 6">JE7A12</strain>
    </source>
</reference>
<gene>
    <name evidence="5" type="ORF">E5Z56_02460</name>
</gene>
<feature type="domain" description="HTH marR-type" evidence="4">
    <location>
        <begin position="31"/>
        <end position="162"/>
    </location>
</feature>
<proteinExistence type="predicted"/>
<dbReference type="SUPFAM" id="SSF46785">
    <property type="entry name" value="Winged helix' DNA-binding domain"/>
    <property type="match status" value="1"/>
</dbReference>
<dbReference type="GO" id="GO:0003677">
    <property type="term" value="F:DNA binding"/>
    <property type="evidence" value="ECO:0007669"/>
    <property type="project" value="UniProtKB-KW"/>
</dbReference>
<dbReference type="GO" id="GO:0003700">
    <property type="term" value="F:DNA-binding transcription factor activity"/>
    <property type="evidence" value="ECO:0007669"/>
    <property type="project" value="InterPro"/>
</dbReference>
<dbReference type="PANTHER" id="PTHR42756">
    <property type="entry name" value="TRANSCRIPTIONAL REGULATOR, MARR"/>
    <property type="match status" value="1"/>
</dbReference>
<dbReference type="SMART" id="SM00347">
    <property type="entry name" value="HTH_MARR"/>
    <property type="match status" value="1"/>
</dbReference>
<dbReference type="PANTHER" id="PTHR42756:SF1">
    <property type="entry name" value="TRANSCRIPTIONAL REPRESSOR OF EMRAB OPERON"/>
    <property type="match status" value="1"/>
</dbReference>
<dbReference type="InterPro" id="IPR036390">
    <property type="entry name" value="WH_DNA-bd_sf"/>
</dbReference>
<dbReference type="KEGG" id="ruj:E5Z56_02460"/>
<dbReference type="Gene3D" id="1.10.10.10">
    <property type="entry name" value="Winged helix-like DNA-binding domain superfamily/Winged helix DNA-binding domain"/>
    <property type="match status" value="1"/>
</dbReference>
<accession>A0A4V1G4X9</accession>
<organism evidence="5 6">
    <name type="scientific">Ruminococcus bovis</name>
    <dbReference type="NCBI Taxonomy" id="2564099"/>
    <lineage>
        <taxon>Bacteria</taxon>
        <taxon>Bacillati</taxon>
        <taxon>Bacillota</taxon>
        <taxon>Clostridia</taxon>
        <taxon>Eubacteriales</taxon>
        <taxon>Oscillospiraceae</taxon>
        <taxon>Ruminococcus</taxon>
    </lineage>
</organism>
<keyword evidence="2" id="KW-0238">DNA-binding</keyword>
<evidence type="ECO:0000256" key="3">
    <source>
        <dbReference type="ARBA" id="ARBA00023163"/>
    </source>
</evidence>
<dbReference type="Pfam" id="PF01047">
    <property type="entry name" value="MarR"/>
    <property type="match status" value="1"/>
</dbReference>
<keyword evidence="6" id="KW-1185">Reference proteome</keyword>
<sequence length="174" mass="19855">MNKCKDIKNINLKLKGVFTMGNELYNNTIILNKLCKAITYNYRNCAQTSLVNDEVISPTGMAILTSLYVNPSDDTISNIATNIYVSKGLVSREVEKLRKDGYLQTISDENDRRMVRLKLVDSTIPLVQKEMETLDVLTDKVTEDVSEEDFKKFLEIVDKIQNNLNHLAYSDTHN</sequence>
<dbReference type="AlphaFoldDB" id="A0A4V1G4X9"/>
<name>A0A4V1G4X9_9FIRM</name>
<keyword evidence="1" id="KW-0805">Transcription regulation</keyword>
<evidence type="ECO:0000313" key="5">
    <source>
        <dbReference type="EMBL" id="QCT06283.1"/>
    </source>
</evidence>
<dbReference type="InterPro" id="IPR000835">
    <property type="entry name" value="HTH_MarR-typ"/>
</dbReference>
<keyword evidence="3" id="KW-0804">Transcription</keyword>
<evidence type="ECO:0000313" key="6">
    <source>
        <dbReference type="Proteomes" id="UP000301475"/>
    </source>
</evidence>
<dbReference type="OrthoDB" id="9799663at2"/>
<dbReference type="PROSITE" id="PS50995">
    <property type="entry name" value="HTH_MARR_2"/>
    <property type="match status" value="1"/>
</dbReference>
<evidence type="ECO:0000256" key="1">
    <source>
        <dbReference type="ARBA" id="ARBA00023015"/>
    </source>
</evidence>
<evidence type="ECO:0000259" key="4">
    <source>
        <dbReference type="PROSITE" id="PS50995"/>
    </source>
</evidence>
<evidence type="ECO:0000256" key="2">
    <source>
        <dbReference type="ARBA" id="ARBA00023125"/>
    </source>
</evidence>